<dbReference type="GO" id="GO:0008206">
    <property type="term" value="P:bile acid metabolic process"/>
    <property type="evidence" value="ECO:0007669"/>
    <property type="project" value="UniProtKB-ARBA"/>
</dbReference>
<dbReference type="SUPFAM" id="SSF51735">
    <property type="entry name" value="NAD(P)-binding Rossmann-fold domains"/>
    <property type="match status" value="1"/>
</dbReference>
<dbReference type="EC" id="1.1.1.385" evidence="3"/>
<dbReference type="Gene3D" id="3.40.50.720">
    <property type="entry name" value="NAD(P)-binding Rossmann-like Domain"/>
    <property type="match status" value="1"/>
</dbReference>
<name>A0A6I5ZTP8_9FIRM</name>
<dbReference type="PRINTS" id="PR00080">
    <property type="entry name" value="SDRFAMILY"/>
</dbReference>
<evidence type="ECO:0000256" key="2">
    <source>
        <dbReference type="ARBA" id="ARBA00023002"/>
    </source>
</evidence>
<dbReference type="NCBIfam" id="NF004791">
    <property type="entry name" value="PRK06138.1"/>
    <property type="match status" value="1"/>
</dbReference>
<evidence type="ECO:0000313" key="4">
    <source>
        <dbReference type="Proteomes" id="UP000425916"/>
    </source>
</evidence>
<reference evidence="3 4" key="1">
    <citation type="submission" date="2019-11" db="EMBL/GenBank/DDBJ databases">
        <title>Genome sequence of Moorella glycerini DSM11254.</title>
        <authorList>
            <person name="Poehlein A."/>
            <person name="Boeer T."/>
            <person name="Daniel R."/>
        </authorList>
    </citation>
    <scope>NUCLEOTIDE SEQUENCE [LARGE SCALE GENOMIC DNA]</scope>
    <source>
        <strain evidence="3 4">DSM 11254</strain>
    </source>
</reference>
<dbReference type="PANTHER" id="PTHR24321">
    <property type="entry name" value="DEHYDROGENASES, SHORT CHAIN"/>
    <property type="match status" value="1"/>
</dbReference>
<dbReference type="NCBIfam" id="NF009466">
    <property type="entry name" value="PRK12826.1-2"/>
    <property type="match status" value="1"/>
</dbReference>
<dbReference type="FunFam" id="3.40.50.720:FF:000084">
    <property type="entry name" value="Short-chain dehydrogenase reductase"/>
    <property type="match status" value="1"/>
</dbReference>
<dbReference type="GO" id="GO:0016491">
    <property type="term" value="F:oxidoreductase activity"/>
    <property type="evidence" value="ECO:0007669"/>
    <property type="project" value="UniProtKB-KW"/>
</dbReference>
<dbReference type="PROSITE" id="PS00061">
    <property type="entry name" value="ADH_SHORT"/>
    <property type="match status" value="1"/>
</dbReference>
<gene>
    <name evidence="3" type="primary">bacC</name>
    <name evidence="3" type="ORF">MGLY_25240</name>
</gene>
<dbReference type="PRINTS" id="PR00081">
    <property type="entry name" value="GDHRDH"/>
</dbReference>
<dbReference type="InterPro" id="IPR002347">
    <property type="entry name" value="SDR_fam"/>
</dbReference>
<dbReference type="InterPro" id="IPR020904">
    <property type="entry name" value="Sc_DH/Rdtase_CS"/>
</dbReference>
<evidence type="ECO:0000313" key="3">
    <source>
        <dbReference type="EMBL" id="QGP93126.1"/>
    </source>
</evidence>
<keyword evidence="4" id="KW-1185">Reference proteome</keyword>
<organism evidence="3 4">
    <name type="scientific">Neomoorella glycerini</name>
    <dbReference type="NCBI Taxonomy" id="55779"/>
    <lineage>
        <taxon>Bacteria</taxon>
        <taxon>Bacillati</taxon>
        <taxon>Bacillota</taxon>
        <taxon>Clostridia</taxon>
        <taxon>Neomoorellales</taxon>
        <taxon>Neomoorellaceae</taxon>
        <taxon>Neomoorella</taxon>
    </lineage>
</organism>
<dbReference type="AlphaFoldDB" id="A0A6I5ZTP8"/>
<proteinExistence type="inferred from homology"/>
<dbReference type="InterPro" id="IPR036291">
    <property type="entry name" value="NAD(P)-bd_dom_sf"/>
</dbReference>
<dbReference type="Proteomes" id="UP000425916">
    <property type="component" value="Chromosome"/>
</dbReference>
<dbReference type="Pfam" id="PF13561">
    <property type="entry name" value="adh_short_C2"/>
    <property type="match status" value="1"/>
</dbReference>
<comment type="similarity">
    <text evidence="1">Belongs to the short-chain dehydrogenases/reductases (SDR) family.</text>
</comment>
<evidence type="ECO:0000256" key="1">
    <source>
        <dbReference type="ARBA" id="ARBA00006484"/>
    </source>
</evidence>
<dbReference type="OrthoDB" id="9803333at2"/>
<dbReference type="RefSeq" id="WP_156274337.1">
    <property type="nucleotide sequence ID" value="NZ_CP046244.1"/>
</dbReference>
<keyword evidence="2 3" id="KW-0560">Oxidoreductase</keyword>
<protein>
    <submittedName>
        <fullName evidence="3">Dihydroanticapsin 7-dehydrogenase</fullName>
        <ecNumber evidence="3">1.1.1.385</ecNumber>
    </submittedName>
</protein>
<sequence length="253" mass="26813">MRLAGKVAIITGAGSGIGRASALAFAREGARVVAADINEETCRATVEAIKERGGRAVAVRVDVTKAADCQRMVNTALEHFGKLDVLFNNAGINHAARLHETLEEDWDRVLAVNLKSIFLCSKYAIPALIQNGGGSIINTASPAGLVGLRGLAAYCASKGGVISLSKNMALDYAPYNIRVNYICPGVIYTPMTQAIIATHEDPQKFEEEYSKMRPLGRFGKPEEIANAAVFLASDESSFMTGASIVMDGGFTAG</sequence>
<dbReference type="PANTHER" id="PTHR24321:SF8">
    <property type="entry name" value="ESTRADIOL 17-BETA-DEHYDROGENASE 8-RELATED"/>
    <property type="match status" value="1"/>
</dbReference>
<dbReference type="NCBIfam" id="NF005559">
    <property type="entry name" value="PRK07231.1"/>
    <property type="match status" value="1"/>
</dbReference>
<accession>A0A6I5ZTP8</accession>
<dbReference type="EMBL" id="CP046244">
    <property type="protein sequence ID" value="QGP93126.1"/>
    <property type="molecule type" value="Genomic_DNA"/>
</dbReference>